<dbReference type="SUPFAM" id="SSF53335">
    <property type="entry name" value="S-adenosyl-L-methionine-dependent methyltransferases"/>
    <property type="match status" value="1"/>
</dbReference>
<keyword evidence="4" id="KW-0949">S-adenosyl-L-methionine</keyword>
<comment type="caution">
    <text evidence="8">The sequence shown here is derived from an EMBL/GenBank/DDBJ whole genome shotgun (WGS) entry which is preliminary data.</text>
</comment>
<evidence type="ECO:0000256" key="2">
    <source>
        <dbReference type="ARBA" id="ARBA00022603"/>
    </source>
</evidence>
<organism evidence="8 9">
    <name type="scientific">Pseudomonas syringae pv. aceris</name>
    <dbReference type="NCBI Taxonomy" id="199198"/>
    <lineage>
        <taxon>Bacteria</taxon>
        <taxon>Pseudomonadati</taxon>
        <taxon>Pseudomonadota</taxon>
        <taxon>Gammaproteobacteria</taxon>
        <taxon>Pseudomonadales</taxon>
        <taxon>Pseudomonadaceae</taxon>
        <taxon>Pseudomonas</taxon>
        <taxon>Pseudomonas syringae</taxon>
    </lineage>
</organism>
<keyword evidence="5" id="KW-0443">Lipid metabolism</keyword>
<evidence type="ECO:0000313" key="8">
    <source>
        <dbReference type="EMBL" id="KPW09578.1"/>
    </source>
</evidence>
<dbReference type="GO" id="GO:0032259">
    <property type="term" value="P:methylation"/>
    <property type="evidence" value="ECO:0007669"/>
    <property type="project" value="UniProtKB-KW"/>
</dbReference>
<reference evidence="8 9" key="1">
    <citation type="submission" date="2015-09" db="EMBL/GenBank/DDBJ databases">
        <title>Genome announcement of multiple Pseudomonas syringae strains.</title>
        <authorList>
            <person name="Thakur S."/>
            <person name="Wang P.W."/>
            <person name="Gong Y."/>
            <person name="Weir B.S."/>
            <person name="Guttman D.S."/>
        </authorList>
    </citation>
    <scope>NUCLEOTIDE SEQUENCE [LARGE SCALE GENOMIC DNA]</scope>
    <source>
        <strain evidence="8 9">ICMP2802</strain>
    </source>
</reference>
<evidence type="ECO:0000256" key="1">
    <source>
        <dbReference type="ARBA" id="ARBA00010815"/>
    </source>
</evidence>
<dbReference type="PIRSF" id="PIRSF003085">
    <property type="entry name" value="CMAS"/>
    <property type="match status" value="1"/>
</dbReference>
<dbReference type="InterPro" id="IPR029063">
    <property type="entry name" value="SAM-dependent_MTases_sf"/>
</dbReference>
<dbReference type="PANTHER" id="PTHR43667:SF2">
    <property type="entry name" value="FATTY ACID C-METHYL TRANSFERASE"/>
    <property type="match status" value="1"/>
</dbReference>
<feature type="region of interest" description="Disordered" evidence="7">
    <location>
        <begin position="23"/>
        <end position="42"/>
    </location>
</feature>
<feature type="active site" evidence="6">
    <location>
        <position position="425"/>
    </location>
</feature>
<dbReference type="PANTHER" id="PTHR43667">
    <property type="entry name" value="CYCLOPROPANE-FATTY-ACYL-PHOSPHOLIPID SYNTHASE"/>
    <property type="match status" value="1"/>
</dbReference>
<evidence type="ECO:0000256" key="5">
    <source>
        <dbReference type="ARBA" id="ARBA00023098"/>
    </source>
</evidence>
<dbReference type="GO" id="GO:0008610">
    <property type="term" value="P:lipid biosynthetic process"/>
    <property type="evidence" value="ECO:0007669"/>
    <property type="project" value="InterPro"/>
</dbReference>
<dbReference type="Pfam" id="PF02353">
    <property type="entry name" value="CMAS"/>
    <property type="match status" value="1"/>
</dbReference>
<keyword evidence="3" id="KW-0808">Transferase</keyword>
<dbReference type="PATRIC" id="fig|199198.5.peg.4928"/>
<evidence type="ECO:0000256" key="6">
    <source>
        <dbReference type="PIRSR" id="PIRSR003085-1"/>
    </source>
</evidence>
<dbReference type="Gene3D" id="3.40.50.150">
    <property type="entry name" value="Vaccinia Virus protein VP39"/>
    <property type="match status" value="1"/>
</dbReference>
<name>A0A0P9GW88_PSESX</name>
<dbReference type="Proteomes" id="UP000050297">
    <property type="component" value="Unassembled WGS sequence"/>
</dbReference>
<keyword evidence="2" id="KW-0489">Methyltransferase</keyword>
<comment type="similarity">
    <text evidence="1">Belongs to the CFA/CMAS family.</text>
</comment>
<gene>
    <name evidence="8" type="ORF">ALO91_100073</name>
</gene>
<dbReference type="EMBL" id="LJPM01000579">
    <property type="protein sequence ID" value="KPW09578.1"/>
    <property type="molecule type" value="Genomic_DNA"/>
</dbReference>
<sequence length="457" mass="51332">MGRPCACWSNAYPSFPIRPLTASTVLPPRNPRTHSMKSSSSSFSANLGTNGLTANLLRRGVLRQLAGLRNGQLVIVERGERHVFGKNGALIQAEIHILDSAAWGMVASNGSIGAGEAFIHGYWTTPDLTAVVRVFVSNLDVLDAMEGGMARLTRPLIHALHWLNRNTREGSQKNIAAHYDLGNTLFEQFLDPTMMYSAAQFLSEDDTLEQAQLNKLERICQKLALKPTDHLLEIGTGWGSMAIYAAQHYGCQVTTTTLSKEQFAYTERRLIELGLQDRVTLLLTDYRDLTGEYDKLVSIEMIEAVGHRFLPTYFKQCANLLKSNGMMLLQAITIREQRYAQAKRTVDFIQRYIFPGGALPSVAKMLDIVGSDTDMNLLHMEDFGLHYARTLRLWHDNFKNAHGKLAELGYDEHFLRLWEFYLCYCEGGFLERTIGTAQLLLAKPEALREPLLGRFNA</sequence>
<protein>
    <submittedName>
        <fullName evidence="8">Cyclopropane-fatty-acyl-phospholipid synthase, plant type</fullName>
    </submittedName>
</protein>
<proteinExistence type="inferred from homology"/>
<accession>A0A0P9GW88</accession>
<evidence type="ECO:0000256" key="7">
    <source>
        <dbReference type="SAM" id="MobiDB-lite"/>
    </source>
</evidence>
<dbReference type="AlphaFoldDB" id="A0A0P9GW88"/>
<dbReference type="InterPro" id="IPR003333">
    <property type="entry name" value="CMAS"/>
</dbReference>
<evidence type="ECO:0000256" key="3">
    <source>
        <dbReference type="ARBA" id="ARBA00022679"/>
    </source>
</evidence>
<evidence type="ECO:0000256" key="4">
    <source>
        <dbReference type="ARBA" id="ARBA00022691"/>
    </source>
</evidence>
<dbReference type="GO" id="GO:0008168">
    <property type="term" value="F:methyltransferase activity"/>
    <property type="evidence" value="ECO:0007669"/>
    <property type="project" value="UniProtKB-KW"/>
</dbReference>
<dbReference type="InterPro" id="IPR050723">
    <property type="entry name" value="CFA/CMAS"/>
</dbReference>
<evidence type="ECO:0000313" key="9">
    <source>
        <dbReference type="Proteomes" id="UP000050297"/>
    </source>
</evidence>
<dbReference type="CDD" id="cd02440">
    <property type="entry name" value="AdoMet_MTases"/>
    <property type="match status" value="1"/>
</dbReference>